<keyword evidence="1" id="KW-1133">Transmembrane helix</keyword>
<keyword evidence="1" id="KW-0472">Membrane</keyword>
<keyword evidence="3" id="KW-1185">Reference proteome</keyword>
<dbReference type="EMBL" id="OY726395">
    <property type="protein sequence ID" value="CAJ1584254.1"/>
    <property type="molecule type" value="Genomic_DNA"/>
</dbReference>
<dbReference type="NCBIfam" id="NF041247">
    <property type="entry name" value="UsfY"/>
    <property type="match status" value="1"/>
</dbReference>
<sequence length="103" mass="11241">MMGDTHHDPTDHFRTTNQHAGEHMIDVYFWPGLFLLVMGAAAVIGAVASAAYGHSTGFALMAPTAVGATIVGALWIGYERRRVRRIEARWLSAHPGHPRVGIH</sequence>
<protein>
    <submittedName>
        <fullName evidence="2">Protein UsfY</fullName>
    </submittedName>
</protein>
<feature type="transmembrane region" description="Helical" evidence="1">
    <location>
        <begin position="58"/>
        <end position="78"/>
    </location>
</feature>
<evidence type="ECO:0000313" key="2">
    <source>
        <dbReference type="EMBL" id="CAJ1584254.1"/>
    </source>
</evidence>
<proteinExistence type="predicted"/>
<dbReference type="InterPro" id="IPR049606">
    <property type="entry name" value="UsfY-like"/>
</dbReference>
<dbReference type="Proteomes" id="UP001190466">
    <property type="component" value="Chromosome"/>
</dbReference>
<keyword evidence="1" id="KW-0812">Transmembrane</keyword>
<gene>
    <name evidence="2" type="primary">usfY</name>
    <name evidence="2" type="ORF">MU0050_003078</name>
</gene>
<dbReference type="RefSeq" id="WP_316510451.1">
    <property type="nucleotide sequence ID" value="NZ_OY726395.1"/>
</dbReference>
<reference evidence="2 3" key="1">
    <citation type="submission" date="2023-08" db="EMBL/GenBank/DDBJ databases">
        <authorList>
            <person name="Folkvardsen B D."/>
            <person name="Norman A."/>
        </authorList>
    </citation>
    <scope>NUCLEOTIDE SEQUENCE [LARGE SCALE GENOMIC DNA]</scope>
    <source>
        <strain evidence="2 3">Mu0050</strain>
    </source>
</reference>
<feature type="transmembrane region" description="Helical" evidence="1">
    <location>
        <begin position="27"/>
        <end position="52"/>
    </location>
</feature>
<evidence type="ECO:0000256" key="1">
    <source>
        <dbReference type="SAM" id="Phobius"/>
    </source>
</evidence>
<evidence type="ECO:0000313" key="3">
    <source>
        <dbReference type="Proteomes" id="UP001190466"/>
    </source>
</evidence>
<accession>A0ABM9MFZ9</accession>
<organism evidence="2 3">
    <name type="scientific">[Mycobacterium] wendilense</name>
    <dbReference type="NCBI Taxonomy" id="3064284"/>
    <lineage>
        <taxon>Bacteria</taxon>
        <taxon>Bacillati</taxon>
        <taxon>Actinomycetota</taxon>
        <taxon>Actinomycetes</taxon>
        <taxon>Mycobacteriales</taxon>
        <taxon>Mycobacteriaceae</taxon>
        <taxon>Mycolicibacter</taxon>
    </lineage>
</organism>
<name>A0ABM9MFZ9_9MYCO</name>